<dbReference type="OMA" id="KLWCRIE"/>
<dbReference type="OrthoDB" id="7879339at2759"/>
<dbReference type="Proteomes" id="UP000504633">
    <property type="component" value="Unplaced"/>
</dbReference>
<sequence>MERLSLSAVTMAILLHSVMGISYYFLLARCSPAPLLGSWLFVASIGAVLQVVHIFPRWGCNCSSLCRLTLEMGVCLLTLDLMLTKLWCRIESLCHCAIVGILQQLVTEECTFANCEYWLLGITTSIIGACLLWFTVWATALPSRLRLDFTNWQTSVSLSVKRNIYNMAFGTPNMQHNSALRCQGSMQSFAS</sequence>
<accession>A0A6J1M164</accession>
<feature type="transmembrane region" description="Helical" evidence="1">
    <location>
        <begin position="118"/>
        <end position="141"/>
    </location>
</feature>
<evidence type="ECO:0000256" key="1">
    <source>
        <dbReference type="SAM" id="Phobius"/>
    </source>
</evidence>
<dbReference type="GeneID" id="111601918"/>
<feature type="transmembrane region" description="Helical" evidence="1">
    <location>
        <begin position="36"/>
        <end position="55"/>
    </location>
</feature>
<keyword evidence="1" id="KW-1133">Transmembrane helix</keyword>
<name>A0A6J1M164_DROHY</name>
<protein>
    <submittedName>
        <fullName evidence="3">Uncharacterized protein LOC111601918</fullName>
    </submittedName>
</protein>
<proteinExistence type="predicted"/>
<dbReference type="AlphaFoldDB" id="A0A6J1M164"/>
<evidence type="ECO:0000313" key="2">
    <source>
        <dbReference type="Proteomes" id="UP000504633"/>
    </source>
</evidence>
<reference evidence="3" key="1">
    <citation type="submission" date="2025-08" db="UniProtKB">
        <authorList>
            <consortium name="RefSeq"/>
        </authorList>
    </citation>
    <scope>IDENTIFICATION</scope>
    <source>
        <strain evidence="3">15085-1641.00</strain>
        <tissue evidence="3">Whole body</tissue>
    </source>
</reference>
<evidence type="ECO:0000313" key="3">
    <source>
        <dbReference type="RefSeq" id="XP_023174534.1"/>
    </source>
</evidence>
<organism evidence="2 3">
    <name type="scientific">Drosophila hydei</name>
    <name type="common">Fruit fly</name>
    <dbReference type="NCBI Taxonomy" id="7224"/>
    <lineage>
        <taxon>Eukaryota</taxon>
        <taxon>Metazoa</taxon>
        <taxon>Ecdysozoa</taxon>
        <taxon>Arthropoda</taxon>
        <taxon>Hexapoda</taxon>
        <taxon>Insecta</taxon>
        <taxon>Pterygota</taxon>
        <taxon>Neoptera</taxon>
        <taxon>Endopterygota</taxon>
        <taxon>Diptera</taxon>
        <taxon>Brachycera</taxon>
        <taxon>Muscomorpha</taxon>
        <taxon>Ephydroidea</taxon>
        <taxon>Drosophilidae</taxon>
        <taxon>Drosophila</taxon>
    </lineage>
</organism>
<keyword evidence="1" id="KW-0472">Membrane</keyword>
<dbReference type="InterPro" id="IPR032145">
    <property type="entry name" value="DUF4818"/>
</dbReference>
<dbReference type="RefSeq" id="XP_023174534.1">
    <property type="nucleotide sequence ID" value="XM_023318766.2"/>
</dbReference>
<keyword evidence="2" id="KW-1185">Reference proteome</keyword>
<keyword evidence="1" id="KW-0812">Transmembrane</keyword>
<dbReference type="KEGG" id="dhe:111601918"/>
<dbReference type="Pfam" id="PF16089">
    <property type="entry name" value="DUF4818"/>
    <property type="match status" value="1"/>
</dbReference>
<gene>
    <name evidence="3" type="primary">LOC111601918</name>
</gene>